<dbReference type="SUPFAM" id="SSF82185">
    <property type="entry name" value="Histone H3 K4-specific methyltransferase SET7/9 N-terminal domain"/>
    <property type="match status" value="1"/>
</dbReference>
<evidence type="ECO:0000313" key="2">
    <source>
        <dbReference type="Proteomes" id="UP000253919"/>
    </source>
</evidence>
<keyword evidence="2" id="KW-1185">Reference proteome</keyword>
<protein>
    <submittedName>
        <fullName evidence="1">Uncharacterized protein</fullName>
    </submittedName>
</protein>
<dbReference type="Gene3D" id="2.20.110.10">
    <property type="entry name" value="Histone H3 K4-specific methyltransferase SET7/9 N-terminal domain"/>
    <property type="match status" value="1"/>
</dbReference>
<dbReference type="OrthoDB" id="659070at2"/>
<dbReference type="AlphaFoldDB" id="A0A369QIR4"/>
<dbReference type="RefSeq" id="WP_115372172.1">
    <property type="nucleotide sequence ID" value="NZ_QASA01000001.1"/>
</dbReference>
<dbReference type="EMBL" id="QASA01000001">
    <property type="protein sequence ID" value="RDC62769.1"/>
    <property type="molecule type" value="Genomic_DNA"/>
</dbReference>
<reference evidence="1 2" key="1">
    <citation type="submission" date="2018-04" db="EMBL/GenBank/DDBJ databases">
        <title>Adhaeribacter sp. HMF7616 genome sequencing and assembly.</title>
        <authorList>
            <person name="Kang H."/>
            <person name="Kang J."/>
            <person name="Cha I."/>
            <person name="Kim H."/>
            <person name="Joh K."/>
        </authorList>
    </citation>
    <scope>NUCLEOTIDE SEQUENCE [LARGE SCALE GENOMIC DNA]</scope>
    <source>
        <strain evidence="1 2">HMF7616</strain>
    </source>
</reference>
<name>A0A369QIR4_9BACT</name>
<dbReference type="Proteomes" id="UP000253919">
    <property type="component" value="Unassembled WGS sequence"/>
</dbReference>
<comment type="caution">
    <text evidence="1">The sequence shown here is derived from an EMBL/GenBank/DDBJ whole genome shotgun (WGS) entry which is preliminary data.</text>
</comment>
<organism evidence="1 2">
    <name type="scientific">Adhaeribacter pallidiroseus</name>
    <dbReference type="NCBI Taxonomy" id="2072847"/>
    <lineage>
        <taxon>Bacteria</taxon>
        <taxon>Pseudomonadati</taxon>
        <taxon>Bacteroidota</taxon>
        <taxon>Cytophagia</taxon>
        <taxon>Cytophagales</taxon>
        <taxon>Hymenobacteraceae</taxon>
        <taxon>Adhaeribacter</taxon>
    </lineage>
</organism>
<evidence type="ECO:0000313" key="1">
    <source>
        <dbReference type="EMBL" id="RDC62769.1"/>
    </source>
</evidence>
<sequence length="265" mass="30931">MKGVIFTFLITILLPLACSDKHNDFREEIKDNTLFQFDKSNIMRLKAPLVNGMKNGEVYTFDEKGRLHAISTYVNDTKQGIQSEYYPSRIKKSEAYYLKGKKFAEYIAFYDGFQDSTALLRDGKWWITAYPTKIKVFKFYDLREKVMYFREYDINGNLLQQKGRLFQATFKKTIIAKQNKAFSQVWIIPDASHLKQLKIKQYCVVTNLSDNSRPRDTVYSNPDSTMTMWSSKIAKTGEYRLQAVVYLLENGTMETDTSNFTVKVE</sequence>
<proteinExistence type="predicted"/>
<gene>
    <name evidence="1" type="ORF">AHMF7616_01363</name>
</gene>
<accession>A0A369QIR4</accession>